<comment type="cofactor">
    <cofactor evidence="1">
        <name>[4Fe-4S] cluster</name>
        <dbReference type="ChEBI" id="CHEBI:49883"/>
    </cofactor>
</comment>
<accession>A0A6G4W8N1</accession>
<dbReference type="EMBL" id="JAAKZF010000003">
    <property type="protein sequence ID" value="NGO50596.1"/>
    <property type="molecule type" value="Genomic_DNA"/>
</dbReference>
<dbReference type="GO" id="GO:0051539">
    <property type="term" value="F:4 iron, 4 sulfur cluster binding"/>
    <property type="evidence" value="ECO:0007669"/>
    <property type="project" value="UniProtKB-KW"/>
</dbReference>
<name>A0A6G4W8N1_9HYPH</name>
<dbReference type="Gene3D" id="3.20.20.70">
    <property type="entry name" value="Aldolase class I"/>
    <property type="match status" value="1"/>
</dbReference>
<dbReference type="PANTHER" id="PTHR30352">
    <property type="entry name" value="PYRUVATE FORMATE-LYASE-ACTIVATING ENZYME"/>
    <property type="match status" value="1"/>
</dbReference>
<dbReference type="RefSeq" id="WP_165024274.1">
    <property type="nucleotide sequence ID" value="NZ_JAAKZF010000003.1"/>
</dbReference>
<evidence type="ECO:0000256" key="3">
    <source>
        <dbReference type="ARBA" id="ARBA00022691"/>
    </source>
</evidence>
<keyword evidence="2" id="KW-0004">4Fe-4S</keyword>
<keyword evidence="6" id="KW-0411">Iron-sulfur</keyword>
<organism evidence="7 8">
    <name type="scientific">Allomesorhizobium camelthorni</name>
    <dbReference type="NCBI Taxonomy" id="475069"/>
    <lineage>
        <taxon>Bacteria</taxon>
        <taxon>Pseudomonadati</taxon>
        <taxon>Pseudomonadota</taxon>
        <taxon>Alphaproteobacteria</taxon>
        <taxon>Hyphomicrobiales</taxon>
        <taxon>Phyllobacteriaceae</taxon>
        <taxon>Allomesorhizobium</taxon>
    </lineage>
</organism>
<gene>
    <name evidence="7" type="ORF">G6N73_05280</name>
</gene>
<protein>
    <submittedName>
        <fullName evidence="7">Radical SAM protein</fullName>
    </submittedName>
</protein>
<dbReference type="InterPro" id="IPR013785">
    <property type="entry name" value="Aldolase_TIM"/>
</dbReference>
<evidence type="ECO:0000256" key="2">
    <source>
        <dbReference type="ARBA" id="ARBA00022485"/>
    </source>
</evidence>
<dbReference type="Proteomes" id="UP001642900">
    <property type="component" value="Unassembled WGS sequence"/>
</dbReference>
<keyword evidence="8" id="KW-1185">Reference proteome</keyword>
<dbReference type="InterPro" id="IPR034457">
    <property type="entry name" value="Organic_radical-activating"/>
</dbReference>
<sequence length="221" mass="24340">MTVVGISRLHYPVTTLGPGQRIGIWFQGCSIRCHGCISADTWSDRRGKTSLESLLEAIDPWITEADGFTISGGEPFDQPEALHGLLTRLRLRSSADILVFSGHPFEAIEDHVDRSSGLIDALISDPFELHAPQTLALRGSDNQRLHLLTDLGRRRFSAYDRPAELSDRSFDLMVDEVGAVWLAGIPGRGDFRKLAALMEEQGHGVVTTEDLRSTAIHIGKQ</sequence>
<dbReference type="InterPro" id="IPR058240">
    <property type="entry name" value="rSAM_sf"/>
</dbReference>
<dbReference type="SUPFAM" id="SSF102114">
    <property type="entry name" value="Radical SAM enzymes"/>
    <property type="match status" value="1"/>
</dbReference>
<comment type="caution">
    <text evidence="7">The sequence shown here is derived from an EMBL/GenBank/DDBJ whole genome shotgun (WGS) entry which is preliminary data.</text>
</comment>
<dbReference type="AlphaFoldDB" id="A0A6G4W8N1"/>
<reference evidence="7 8" key="1">
    <citation type="submission" date="2020-02" db="EMBL/GenBank/DDBJ databases">
        <title>Genome sequence of strain CCNWXJ40-4.</title>
        <authorList>
            <person name="Gao J."/>
            <person name="Sun J."/>
        </authorList>
    </citation>
    <scope>NUCLEOTIDE SEQUENCE [LARGE SCALE GENOMIC DNA]</scope>
    <source>
        <strain evidence="7 8">CCNWXJ 40-4</strain>
    </source>
</reference>
<evidence type="ECO:0000256" key="6">
    <source>
        <dbReference type="ARBA" id="ARBA00023014"/>
    </source>
</evidence>
<keyword evidence="5" id="KW-0408">Iron</keyword>
<evidence type="ECO:0000256" key="1">
    <source>
        <dbReference type="ARBA" id="ARBA00001966"/>
    </source>
</evidence>
<keyword evidence="4" id="KW-0479">Metal-binding</keyword>
<dbReference type="GO" id="GO:0046872">
    <property type="term" value="F:metal ion binding"/>
    <property type="evidence" value="ECO:0007669"/>
    <property type="project" value="UniProtKB-KW"/>
</dbReference>
<evidence type="ECO:0000313" key="8">
    <source>
        <dbReference type="Proteomes" id="UP001642900"/>
    </source>
</evidence>
<dbReference type="Pfam" id="PF13353">
    <property type="entry name" value="Fer4_12"/>
    <property type="match status" value="1"/>
</dbReference>
<keyword evidence="3" id="KW-0949">S-adenosyl-L-methionine</keyword>
<dbReference type="GO" id="GO:0004748">
    <property type="term" value="F:ribonucleoside-diphosphate reductase activity, thioredoxin disulfide as acceptor"/>
    <property type="evidence" value="ECO:0007669"/>
    <property type="project" value="TreeGrafter"/>
</dbReference>
<dbReference type="PANTHER" id="PTHR30352:SF2">
    <property type="entry name" value="ANAEROBIC RIBONUCLEOSIDE-TRIPHOSPHATE REDUCTASE-ACTIVATING PROTEIN"/>
    <property type="match status" value="1"/>
</dbReference>
<evidence type="ECO:0000256" key="5">
    <source>
        <dbReference type="ARBA" id="ARBA00023004"/>
    </source>
</evidence>
<evidence type="ECO:0000256" key="4">
    <source>
        <dbReference type="ARBA" id="ARBA00022723"/>
    </source>
</evidence>
<dbReference type="SFLD" id="SFLDS00029">
    <property type="entry name" value="Radical_SAM"/>
    <property type="match status" value="1"/>
</dbReference>
<evidence type="ECO:0000313" key="7">
    <source>
        <dbReference type="EMBL" id="NGO50596.1"/>
    </source>
</evidence>
<dbReference type="InterPro" id="IPR007197">
    <property type="entry name" value="rSAM"/>
</dbReference>
<proteinExistence type="predicted"/>